<keyword evidence="1" id="KW-0946">Virion</keyword>
<organism evidence="1">
    <name type="scientific">Wood duck chaphamaparvovirus</name>
    <dbReference type="NCBI Taxonomy" id="2759604"/>
    <lineage>
        <taxon>Viruses</taxon>
        <taxon>Monodnaviria</taxon>
        <taxon>Shotokuvirae</taxon>
        <taxon>Cossaviricota</taxon>
        <taxon>Quintoviricetes</taxon>
        <taxon>Piccovirales</taxon>
        <taxon>Parvoviridae</taxon>
        <taxon>Hamaparvovirinae</taxon>
        <taxon>Chaphamaparvovirus</taxon>
    </lineage>
</organism>
<protein>
    <submittedName>
        <fullName evidence="1">Nucleoprotein</fullName>
    </submittedName>
</protein>
<evidence type="ECO:0000313" key="1">
    <source>
        <dbReference type="EMBL" id="QMI57952.1"/>
    </source>
</evidence>
<reference evidence="1" key="1">
    <citation type="journal article" date="2020" name="Sci">
        <title>Metagenomics characterisation of avian parvoviruses and picornaviruses from Australian wild ducks.</title>
        <authorList>
            <person name="Vibin J."/>
            <person name="Chamings A."/>
            <person name="Klaassen M."/>
            <person name="Bhatta T.R."/>
            <person name="Alexandersen S."/>
        </authorList>
    </citation>
    <scope>NUCLEOTIDE SEQUENCE</scope>
    <source>
        <strain evidence="1">WDCPaV/N85/N87/1736nt/WD08.18-AU-2018</strain>
    </source>
</reference>
<keyword evidence="1" id="KW-0543">Viral nucleoprotein</keyword>
<dbReference type="GO" id="GO:0019013">
    <property type="term" value="C:viral nucleocapsid"/>
    <property type="evidence" value="ECO:0007669"/>
    <property type="project" value="UniProtKB-KW"/>
</dbReference>
<sequence>MPANNLQWAQDPCQKQQEQVDNLIEQGAAAGNQVATLQLGGAPAPQLAAADDPVPTTDPAIPMNEFVVPQPGAQNVWSPLIPEDVLDMIVDYYEGQGPPDQEMLEEIEEQMRYYLLWCPWGEPGRKNQKWNFKYRPINSTWVGNWKPR</sequence>
<accession>A0A7D7B5X8</accession>
<name>A0A7D7B5X8_9VIRU</name>
<dbReference type="EMBL" id="MT247822">
    <property type="protein sequence ID" value="QMI57952.1"/>
    <property type="molecule type" value="Genomic_DNA"/>
</dbReference>
<proteinExistence type="predicted"/>